<keyword evidence="4 5" id="KW-0906">Nuclear pore complex</keyword>
<keyword evidence="5" id="KW-0539">Nucleus</keyword>
<keyword evidence="2" id="KW-0653">Protein transport</keyword>
<gene>
    <name evidence="8" type="ORF">ALAG00032_LOCUS8877</name>
</gene>
<sequence length="382" mass="42763">MYAPSLFPSRERSSSLTGSSNTPFRGGALAGSPYLNTAGGTPGIPDNTGLRNRRSSMSNGSSGRRGGNGRRVEWEAELRTPRTIYSEQRSAPPTASLWDEFQTPLNNNGGAFGTPPYPISQQQSTPMVASRENKNWNNHHQPGIQRDSNRFGTIMNGMQNYGYDAPGNRMSGHNFLSEHRNQYNGMNNIQRFERWILVFGFSSQSEPTRRRYLGGTNIDNELEPPIRVLDEFRSFGDIIDHDIGNSGNWCFLRYASTWQAEKAVQHGALLVEGCGIVGALRVTNDIAHRFGLIVDEMGNSLKRPLDYHHNPNGNNGFFSGAQSWASFFGSHHQPQHRTREDFAHKNIHQPEADSNSLSTTRSTNWCARLIQYLFATDLSQPR</sequence>
<dbReference type="GO" id="GO:0051028">
    <property type="term" value="P:mRNA transport"/>
    <property type="evidence" value="ECO:0007669"/>
    <property type="project" value="UniProtKB-UniRule"/>
</dbReference>
<dbReference type="PROSITE" id="PS51472">
    <property type="entry name" value="RRM_NUP35"/>
    <property type="match status" value="1"/>
</dbReference>
<dbReference type="AlphaFoldDB" id="A0A7S3JX78"/>
<dbReference type="InterPro" id="IPR012677">
    <property type="entry name" value="Nucleotide-bd_a/b_plait_sf"/>
</dbReference>
<evidence type="ECO:0000256" key="2">
    <source>
        <dbReference type="ARBA" id="ARBA00022927"/>
    </source>
</evidence>
<evidence type="ECO:0000256" key="4">
    <source>
        <dbReference type="ARBA" id="ARBA00023132"/>
    </source>
</evidence>
<keyword evidence="5" id="KW-0813">Transport</keyword>
<keyword evidence="3" id="KW-0811">Translocation</keyword>
<dbReference type="Gene3D" id="3.30.70.330">
    <property type="match status" value="1"/>
</dbReference>
<evidence type="ECO:0000256" key="6">
    <source>
        <dbReference type="SAM" id="MobiDB-lite"/>
    </source>
</evidence>
<dbReference type="SUPFAM" id="SSF54928">
    <property type="entry name" value="RNA-binding domain, RBD"/>
    <property type="match status" value="1"/>
</dbReference>
<evidence type="ECO:0000256" key="1">
    <source>
        <dbReference type="ARBA" id="ARBA00004567"/>
    </source>
</evidence>
<keyword evidence="5" id="KW-0509">mRNA transport</keyword>
<organism evidence="8">
    <name type="scientific">Aureoumbra lagunensis</name>
    <dbReference type="NCBI Taxonomy" id="44058"/>
    <lineage>
        <taxon>Eukaryota</taxon>
        <taxon>Sar</taxon>
        <taxon>Stramenopiles</taxon>
        <taxon>Ochrophyta</taxon>
        <taxon>Pelagophyceae</taxon>
        <taxon>Pelagomonadales</taxon>
        <taxon>Aureoumbra</taxon>
    </lineage>
</organism>
<dbReference type="GO" id="GO:0015031">
    <property type="term" value="P:protein transport"/>
    <property type="evidence" value="ECO:0007669"/>
    <property type="project" value="UniProtKB-KW"/>
</dbReference>
<dbReference type="Pfam" id="PF05172">
    <property type="entry name" value="RRM_Nup35"/>
    <property type="match status" value="1"/>
</dbReference>
<dbReference type="InterPro" id="IPR035979">
    <property type="entry name" value="RBD_domain_sf"/>
</dbReference>
<accession>A0A7S3JX78</accession>
<dbReference type="GO" id="GO:0003676">
    <property type="term" value="F:nucleic acid binding"/>
    <property type="evidence" value="ECO:0007669"/>
    <property type="project" value="InterPro"/>
</dbReference>
<dbReference type="InterPro" id="IPR007846">
    <property type="entry name" value="RRM_NUP35_dom"/>
</dbReference>
<proteinExistence type="predicted"/>
<dbReference type="GO" id="GO:0005643">
    <property type="term" value="C:nuclear pore"/>
    <property type="evidence" value="ECO:0007669"/>
    <property type="project" value="UniProtKB-SubCell"/>
</dbReference>
<evidence type="ECO:0000256" key="3">
    <source>
        <dbReference type="ARBA" id="ARBA00023010"/>
    </source>
</evidence>
<comment type="subcellular location">
    <subcellularLocation>
        <location evidence="1">Nucleus</location>
        <location evidence="1">Nuclear pore complex</location>
    </subcellularLocation>
</comment>
<evidence type="ECO:0000256" key="5">
    <source>
        <dbReference type="PROSITE-ProRule" id="PRU00804"/>
    </source>
</evidence>
<feature type="domain" description="RRM Nup35-type" evidence="7">
    <location>
        <begin position="190"/>
        <end position="289"/>
    </location>
</feature>
<protein>
    <recommendedName>
        <fullName evidence="7">RRM Nup35-type domain-containing protein</fullName>
    </recommendedName>
</protein>
<feature type="region of interest" description="Disordered" evidence="6">
    <location>
        <begin position="1"/>
        <end position="75"/>
    </location>
</feature>
<evidence type="ECO:0000313" key="8">
    <source>
        <dbReference type="EMBL" id="CAE0368115.1"/>
    </source>
</evidence>
<reference evidence="8" key="1">
    <citation type="submission" date="2021-01" db="EMBL/GenBank/DDBJ databases">
        <authorList>
            <person name="Corre E."/>
            <person name="Pelletier E."/>
            <person name="Niang G."/>
            <person name="Scheremetjew M."/>
            <person name="Finn R."/>
            <person name="Kale V."/>
            <person name="Holt S."/>
            <person name="Cochrane G."/>
            <person name="Meng A."/>
            <person name="Brown T."/>
            <person name="Cohen L."/>
        </authorList>
    </citation>
    <scope>NUCLEOTIDE SEQUENCE</scope>
    <source>
        <strain evidence="8">CCMP1510</strain>
    </source>
</reference>
<name>A0A7S3JX78_9STRA</name>
<evidence type="ECO:0000259" key="7">
    <source>
        <dbReference type="PROSITE" id="PS51472"/>
    </source>
</evidence>
<dbReference type="EMBL" id="HBIJ01013109">
    <property type="protein sequence ID" value="CAE0368115.1"/>
    <property type="molecule type" value="Transcribed_RNA"/>
</dbReference>